<feature type="transmembrane region" description="Helical" evidence="8">
    <location>
        <begin position="12"/>
        <end position="30"/>
    </location>
</feature>
<dbReference type="AlphaFoldDB" id="A0AAN9TQL8"/>
<dbReference type="GO" id="GO:0005911">
    <property type="term" value="C:cell-cell junction"/>
    <property type="evidence" value="ECO:0007669"/>
    <property type="project" value="TreeGrafter"/>
</dbReference>
<feature type="transmembrane region" description="Helical" evidence="8">
    <location>
        <begin position="80"/>
        <end position="102"/>
    </location>
</feature>
<evidence type="ECO:0000256" key="7">
    <source>
        <dbReference type="ARBA" id="ARBA00023136"/>
    </source>
</evidence>
<keyword evidence="6 8" id="KW-1133">Transmembrane helix</keyword>
<evidence type="ECO:0000256" key="5">
    <source>
        <dbReference type="ARBA" id="ARBA00022949"/>
    </source>
</evidence>
<dbReference type="GO" id="GO:0098609">
    <property type="term" value="P:cell-cell adhesion"/>
    <property type="evidence" value="ECO:0007669"/>
    <property type="project" value="TreeGrafter"/>
</dbReference>
<dbReference type="Gene3D" id="1.20.140.150">
    <property type="match status" value="1"/>
</dbReference>
<dbReference type="Proteomes" id="UP001367676">
    <property type="component" value="Unassembled WGS sequence"/>
</dbReference>
<comment type="subcellular location">
    <subcellularLocation>
        <location evidence="2">Cell junction</location>
    </subcellularLocation>
    <subcellularLocation>
        <location evidence="1">Membrane</location>
        <topology evidence="1">Multi-pass membrane protein</topology>
    </subcellularLocation>
</comment>
<proteinExistence type="inferred from homology"/>
<keyword evidence="10" id="KW-1185">Reference proteome</keyword>
<dbReference type="PANTHER" id="PTHR14399:SF5">
    <property type="entry name" value="CELL JUNCTION PROTEIN VAB-9"/>
    <property type="match status" value="1"/>
</dbReference>
<feature type="transmembrane region" description="Helical" evidence="8">
    <location>
        <begin position="155"/>
        <end position="176"/>
    </location>
</feature>
<comment type="caution">
    <text evidence="9">The sequence shown here is derived from an EMBL/GenBank/DDBJ whole genome shotgun (WGS) entry which is preliminary data.</text>
</comment>
<evidence type="ECO:0000313" key="9">
    <source>
        <dbReference type="EMBL" id="KAK7601000.1"/>
    </source>
</evidence>
<dbReference type="GO" id="GO:0016020">
    <property type="term" value="C:membrane"/>
    <property type="evidence" value="ECO:0007669"/>
    <property type="project" value="UniProtKB-SubCell"/>
</dbReference>
<dbReference type="InterPro" id="IPR015664">
    <property type="entry name" value="P53_induced"/>
</dbReference>
<dbReference type="PANTHER" id="PTHR14399">
    <property type="entry name" value="P53-INDUCED PROTEIN RELATED"/>
    <property type="match status" value="1"/>
</dbReference>
<evidence type="ECO:0000256" key="6">
    <source>
        <dbReference type="ARBA" id="ARBA00022989"/>
    </source>
</evidence>
<evidence type="ECO:0000256" key="1">
    <source>
        <dbReference type="ARBA" id="ARBA00004141"/>
    </source>
</evidence>
<organism evidence="9 10">
    <name type="scientific">Parthenolecanium corni</name>
    <dbReference type="NCBI Taxonomy" id="536013"/>
    <lineage>
        <taxon>Eukaryota</taxon>
        <taxon>Metazoa</taxon>
        <taxon>Ecdysozoa</taxon>
        <taxon>Arthropoda</taxon>
        <taxon>Hexapoda</taxon>
        <taxon>Insecta</taxon>
        <taxon>Pterygota</taxon>
        <taxon>Neoptera</taxon>
        <taxon>Paraneoptera</taxon>
        <taxon>Hemiptera</taxon>
        <taxon>Sternorrhyncha</taxon>
        <taxon>Coccoidea</taxon>
        <taxon>Coccidae</taxon>
        <taxon>Parthenolecanium</taxon>
    </lineage>
</organism>
<keyword evidence="4 8" id="KW-0812">Transmembrane</keyword>
<name>A0AAN9TQL8_9HEMI</name>
<dbReference type="InterPro" id="IPR004031">
    <property type="entry name" value="PMP22/EMP/MP20/Claudin"/>
</dbReference>
<gene>
    <name evidence="9" type="ORF">V9T40_008441</name>
</gene>
<dbReference type="EMBL" id="JBBCAQ010000010">
    <property type="protein sequence ID" value="KAK7601000.1"/>
    <property type="molecule type" value="Genomic_DNA"/>
</dbReference>
<sequence length="193" mass="21388">MTTNSNGTIAQVIALVCGLIVIALMLMALMSSDWLISEGWRQGLFSHCIGENAPTPLPFNVPEREAACYPARDEGYIRTSAALCIVTLVTDIVATVLTALGLRSNDYRTKFKFYRFAVYVMALALTSLLVALIVYPISFRSELSLGNRTVWEFGWAYGVGWGAAIFLFGAITLLLCDKESEEVYYKERKVMST</sequence>
<evidence type="ECO:0008006" key="11">
    <source>
        <dbReference type="Google" id="ProtNLM"/>
    </source>
</evidence>
<evidence type="ECO:0000256" key="2">
    <source>
        <dbReference type="ARBA" id="ARBA00004282"/>
    </source>
</evidence>
<dbReference type="FunFam" id="1.20.140.150:FF:000028">
    <property type="entry name" value="Uncharacterized protein, isoform A"/>
    <property type="match status" value="1"/>
</dbReference>
<comment type="similarity">
    <text evidence="3">Belongs to the TMEM47 family.</text>
</comment>
<evidence type="ECO:0000256" key="3">
    <source>
        <dbReference type="ARBA" id="ARBA00008691"/>
    </source>
</evidence>
<evidence type="ECO:0000256" key="4">
    <source>
        <dbReference type="ARBA" id="ARBA00022692"/>
    </source>
</evidence>
<feature type="transmembrane region" description="Helical" evidence="8">
    <location>
        <begin position="114"/>
        <end position="135"/>
    </location>
</feature>
<protein>
    <recommendedName>
        <fullName evidence="11">Transmembrane protein 47</fullName>
    </recommendedName>
</protein>
<dbReference type="Pfam" id="PF00822">
    <property type="entry name" value="PMP22_Claudin"/>
    <property type="match status" value="1"/>
</dbReference>
<evidence type="ECO:0000256" key="8">
    <source>
        <dbReference type="SAM" id="Phobius"/>
    </source>
</evidence>
<reference evidence="9 10" key="1">
    <citation type="submission" date="2024-03" db="EMBL/GenBank/DDBJ databases">
        <title>Adaptation during the transition from Ophiocordyceps entomopathogen to insect associate is accompanied by gene loss and intensified selection.</title>
        <authorList>
            <person name="Ward C.M."/>
            <person name="Onetto C.A."/>
            <person name="Borneman A.R."/>
        </authorList>
    </citation>
    <scope>NUCLEOTIDE SEQUENCE [LARGE SCALE GENOMIC DNA]</scope>
    <source>
        <strain evidence="9">AWRI1</strain>
        <tissue evidence="9">Single Adult Female</tissue>
    </source>
</reference>
<keyword evidence="7 8" id="KW-0472">Membrane</keyword>
<keyword evidence="5" id="KW-0965">Cell junction</keyword>
<evidence type="ECO:0000313" key="10">
    <source>
        <dbReference type="Proteomes" id="UP001367676"/>
    </source>
</evidence>
<accession>A0AAN9TQL8</accession>